<feature type="binding site" evidence="11">
    <location>
        <position position="23"/>
    </location>
    <ligand>
        <name>FMN</name>
        <dbReference type="ChEBI" id="CHEBI:58210"/>
    </ligand>
</feature>
<comment type="subcellular location">
    <subcellularLocation>
        <location evidence="2 11">Cytoplasm</location>
    </subcellularLocation>
</comment>
<dbReference type="InterPro" id="IPR005720">
    <property type="entry name" value="Dihydroorotate_DH_cat"/>
</dbReference>
<feature type="binding site" evidence="11">
    <location>
        <position position="171"/>
    </location>
    <ligand>
        <name>FMN</name>
        <dbReference type="ChEBI" id="CHEBI:58210"/>
    </ligand>
</feature>
<evidence type="ECO:0000259" key="12">
    <source>
        <dbReference type="Pfam" id="PF01180"/>
    </source>
</evidence>
<protein>
    <recommendedName>
        <fullName evidence="11">Dihydroorotate dehydrogenase</fullName>
        <shortName evidence="11">DHOD</shortName>
        <shortName evidence="11">DHODase</shortName>
        <shortName evidence="11">DHOdehase</shortName>
        <ecNumber evidence="11">1.3.-.-</ecNumber>
    </recommendedName>
</protein>
<sequence length="312" mass="32623">MSDVRLAVDLPGLKLKNPVMPASGTFGFGDVPQAKKYDLNRLGAMVIKTTTPAARTGNPQPQIDVLHDGVLNAVGLTNSGVDAVCQTKIPALRRQYPDLPLMASIGGASEDDYVSVARKLAATQQVDALELNISCPNVKHGGMAFGTNPVVAGNLTKAVKQACGDVPLYVKLTPNVTDIVAIAQAVEAAGADGISMINTLLGMRIDIESRQPSLGNVMGGLSGNAVKPVAVRMIYQVAHAVKIPIIGEGGISTAEDVIEFFLAGASAVEVGSAHFHDALAMPHIIEQLPQVMARCGIGSLEELREQVKASFK</sequence>
<dbReference type="GO" id="GO:1990663">
    <property type="term" value="F:dihydroorotate dehydrogenase (fumarate) activity"/>
    <property type="evidence" value="ECO:0007669"/>
    <property type="project" value="UniProtKB-EC"/>
</dbReference>
<keyword evidence="10 11" id="KW-0560">Oxidoreductase</keyword>
<feature type="binding site" evidence="11">
    <location>
        <begin position="249"/>
        <end position="250"/>
    </location>
    <ligand>
        <name>FMN</name>
        <dbReference type="ChEBI" id="CHEBI:58210"/>
    </ligand>
</feature>
<comment type="pathway">
    <text evidence="3 11">Pyrimidine metabolism; UMP biosynthesis via de novo pathway.</text>
</comment>
<dbReference type="InterPro" id="IPR050074">
    <property type="entry name" value="DHO_dehydrogenase"/>
</dbReference>
<comment type="catalytic activity">
    <reaction evidence="1">
        <text>(S)-dihydroorotate + fumarate = orotate + succinate</text>
        <dbReference type="Rhea" id="RHEA:30059"/>
        <dbReference type="ChEBI" id="CHEBI:29806"/>
        <dbReference type="ChEBI" id="CHEBI:30031"/>
        <dbReference type="ChEBI" id="CHEBI:30839"/>
        <dbReference type="ChEBI" id="CHEBI:30864"/>
        <dbReference type="EC" id="1.3.98.1"/>
    </reaction>
</comment>
<evidence type="ECO:0000256" key="5">
    <source>
        <dbReference type="ARBA" id="ARBA00011738"/>
    </source>
</evidence>
<keyword evidence="8 11" id="KW-0288">FMN</keyword>
<dbReference type="InterPro" id="IPR013785">
    <property type="entry name" value="Aldolase_TIM"/>
</dbReference>
<comment type="subunit">
    <text evidence="5">Homodimer.</text>
</comment>
<accession>A0A0R1P4E0</accession>
<keyword evidence="14" id="KW-1185">Reference proteome</keyword>
<dbReference type="OrthoDB" id="9794954at2"/>
<dbReference type="EMBL" id="AZER01000016">
    <property type="protein sequence ID" value="KRL27254.1"/>
    <property type="molecule type" value="Genomic_DNA"/>
</dbReference>
<evidence type="ECO:0000256" key="2">
    <source>
        <dbReference type="ARBA" id="ARBA00004496"/>
    </source>
</evidence>
<feature type="binding site" evidence="11">
    <location>
        <position position="132"/>
    </location>
    <ligand>
        <name>substrate</name>
    </ligand>
</feature>
<dbReference type="GO" id="GO:0005737">
    <property type="term" value="C:cytoplasm"/>
    <property type="evidence" value="ECO:0007669"/>
    <property type="project" value="UniProtKB-SubCell"/>
</dbReference>
<feature type="active site" description="Nucleophile" evidence="11">
    <location>
        <position position="135"/>
    </location>
</feature>
<evidence type="ECO:0000256" key="3">
    <source>
        <dbReference type="ARBA" id="ARBA00004725"/>
    </source>
</evidence>
<comment type="caution">
    <text evidence="11">Lacks conserved residue(s) required for the propagation of feature annotation.</text>
</comment>
<organism evidence="13 14">
    <name type="scientific">Limosilactobacillus frumenti DSM 13145</name>
    <dbReference type="NCBI Taxonomy" id="1423746"/>
    <lineage>
        <taxon>Bacteria</taxon>
        <taxon>Bacillati</taxon>
        <taxon>Bacillota</taxon>
        <taxon>Bacilli</taxon>
        <taxon>Lactobacillales</taxon>
        <taxon>Lactobacillaceae</taxon>
        <taxon>Limosilactobacillus</taxon>
    </lineage>
</organism>
<dbReference type="RefSeq" id="WP_057751089.1">
    <property type="nucleotide sequence ID" value="NZ_AZER01000016.1"/>
</dbReference>
<dbReference type="PANTHER" id="PTHR48109:SF1">
    <property type="entry name" value="DIHYDROOROTATE DEHYDROGENASE (FUMARATE)"/>
    <property type="match status" value="1"/>
</dbReference>
<name>A0A0R1P4E0_9LACO</name>
<feature type="binding site" evidence="11">
    <location>
        <begin position="48"/>
        <end position="49"/>
    </location>
    <ligand>
        <name>FMN</name>
        <dbReference type="ChEBI" id="CHEBI:58210"/>
    </ligand>
</feature>
<dbReference type="InterPro" id="IPR001295">
    <property type="entry name" value="Dihydroorotate_DH_CS"/>
</dbReference>
<comment type="catalytic activity">
    <reaction evidence="11">
        <text>(S)-dihydroorotate + A = orotate + AH2</text>
        <dbReference type="Rhea" id="RHEA:18073"/>
        <dbReference type="ChEBI" id="CHEBI:13193"/>
        <dbReference type="ChEBI" id="CHEBI:17499"/>
        <dbReference type="ChEBI" id="CHEBI:30839"/>
        <dbReference type="ChEBI" id="CHEBI:30864"/>
    </reaction>
</comment>
<comment type="function">
    <text evidence="11">Catalyzes the conversion of dihydroorotate to orotate.</text>
</comment>
<dbReference type="Pfam" id="PF01180">
    <property type="entry name" value="DHO_dh"/>
    <property type="match status" value="1"/>
</dbReference>
<dbReference type="EC" id="1.3.-.-" evidence="11"/>
<dbReference type="AlphaFoldDB" id="A0A0R1P4E0"/>
<feature type="binding site" evidence="11">
    <location>
        <position position="197"/>
    </location>
    <ligand>
        <name>FMN</name>
        <dbReference type="ChEBI" id="CHEBI:58210"/>
    </ligand>
</feature>
<evidence type="ECO:0000256" key="4">
    <source>
        <dbReference type="ARBA" id="ARBA00008008"/>
    </source>
</evidence>
<dbReference type="UniPathway" id="UPA00070"/>
<evidence type="ECO:0000256" key="9">
    <source>
        <dbReference type="ARBA" id="ARBA00022975"/>
    </source>
</evidence>
<dbReference type="NCBIfam" id="NF005574">
    <property type="entry name" value="PRK07259.1"/>
    <property type="match status" value="1"/>
</dbReference>
<dbReference type="PIRSF" id="PIRSF000164">
    <property type="entry name" value="DHO_oxidase"/>
    <property type="match status" value="1"/>
</dbReference>
<comment type="cofactor">
    <cofactor evidence="11">
        <name>FMN</name>
        <dbReference type="ChEBI" id="CHEBI:58210"/>
    </cofactor>
    <text evidence="11">Binds 1 FMN per subunit.</text>
</comment>
<feature type="binding site" evidence="11">
    <location>
        <begin position="271"/>
        <end position="272"/>
    </location>
    <ligand>
        <name>FMN</name>
        <dbReference type="ChEBI" id="CHEBI:58210"/>
    </ligand>
</feature>
<comment type="caution">
    <text evidence="13">The sequence shown here is derived from an EMBL/GenBank/DDBJ whole genome shotgun (WGS) entry which is preliminary data.</text>
</comment>
<dbReference type="InterPro" id="IPR012135">
    <property type="entry name" value="Dihydroorotate_DH_1_2"/>
</dbReference>
<dbReference type="InterPro" id="IPR049622">
    <property type="entry name" value="Dihydroorotate_DH_I"/>
</dbReference>
<keyword evidence="6 11" id="KW-0963">Cytoplasm</keyword>
<evidence type="ECO:0000256" key="7">
    <source>
        <dbReference type="ARBA" id="ARBA00022630"/>
    </source>
</evidence>
<reference evidence="13 14" key="1">
    <citation type="journal article" date="2015" name="Genome Announc.">
        <title>Expanding the biotechnology potential of lactobacilli through comparative genomics of 213 strains and associated genera.</title>
        <authorList>
            <person name="Sun Z."/>
            <person name="Harris H.M."/>
            <person name="McCann A."/>
            <person name="Guo C."/>
            <person name="Argimon S."/>
            <person name="Zhang W."/>
            <person name="Yang X."/>
            <person name="Jeffery I.B."/>
            <person name="Cooney J.C."/>
            <person name="Kagawa T.F."/>
            <person name="Liu W."/>
            <person name="Song Y."/>
            <person name="Salvetti E."/>
            <person name="Wrobel A."/>
            <person name="Rasinkangas P."/>
            <person name="Parkhill J."/>
            <person name="Rea M.C."/>
            <person name="O'Sullivan O."/>
            <person name="Ritari J."/>
            <person name="Douillard F.P."/>
            <person name="Paul Ross R."/>
            <person name="Yang R."/>
            <person name="Briner A.E."/>
            <person name="Felis G.E."/>
            <person name="de Vos W.M."/>
            <person name="Barrangou R."/>
            <person name="Klaenhammer T.R."/>
            <person name="Caufield P.W."/>
            <person name="Cui Y."/>
            <person name="Zhang H."/>
            <person name="O'Toole P.W."/>
        </authorList>
    </citation>
    <scope>NUCLEOTIDE SEQUENCE [LARGE SCALE GENOMIC DNA]</scope>
    <source>
        <strain evidence="13 14">DSM 13145</strain>
    </source>
</reference>
<dbReference type="CDD" id="cd04740">
    <property type="entry name" value="DHOD_1B_like"/>
    <property type="match status" value="1"/>
</dbReference>
<dbReference type="PANTHER" id="PTHR48109">
    <property type="entry name" value="DIHYDROOROTATE DEHYDROGENASE (QUINONE), MITOCHONDRIAL-RELATED"/>
    <property type="match status" value="1"/>
</dbReference>
<proteinExistence type="inferred from homology"/>
<evidence type="ECO:0000256" key="11">
    <source>
        <dbReference type="HAMAP-Rule" id="MF_00224"/>
    </source>
</evidence>
<feature type="binding site" evidence="11">
    <location>
        <begin position="198"/>
        <end position="199"/>
    </location>
    <ligand>
        <name>substrate</name>
    </ligand>
</feature>
<evidence type="ECO:0000256" key="8">
    <source>
        <dbReference type="ARBA" id="ARBA00022643"/>
    </source>
</evidence>
<keyword evidence="7 11" id="KW-0285">Flavoprotein</keyword>
<dbReference type="Gene3D" id="3.20.20.70">
    <property type="entry name" value="Aldolase class I"/>
    <property type="match status" value="1"/>
</dbReference>
<keyword evidence="9 11" id="KW-0665">Pyrimidine biosynthesis</keyword>
<dbReference type="NCBIfam" id="TIGR01037">
    <property type="entry name" value="pyrD_sub1_fam"/>
    <property type="match status" value="1"/>
</dbReference>
<evidence type="ECO:0000313" key="14">
    <source>
        <dbReference type="Proteomes" id="UP000051445"/>
    </source>
</evidence>
<dbReference type="HAMAP" id="MF_00224">
    <property type="entry name" value="DHO_dh_type1"/>
    <property type="match status" value="1"/>
</dbReference>
<dbReference type="FunFam" id="3.20.20.70:FF:000027">
    <property type="entry name" value="Dihydropyrimidine dehydrogenase [NADP(+)]"/>
    <property type="match status" value="1"/>
</dbReference>
<feature type="binding site" evidence="11">
    <location>
        <position position="48"/>
    </location>
    <ligand>
        <name>substrate</name>
    </ligand>
</feature>
<dbReference type="GO" id="GO:0006207">
    <property type="term" value="P:'de novo' pyrimidine nucleobase biosynthetic process"/>
    <property type="evidence" value="ECO:0007669"/>
    <property type="project" value="InterPro"/>
</dbReference>
<feature type="binding site" evidence="11">
    <location>
        <begin position="72"/>
        <end position="76"/>
    </location>
    <ligand>
        <name>substrate</name>
    </ligand>
</feature>
<evidence type="ECO:0000313" key="13">
    <source>
        <dbReference type="EMBL" id="KRL27254.1"/>
    </source>
</evidence>
<gene>
    <name evidence="11" type="primary">pyrD</name>
    <name evidence="13" type="ORF">FD27_GL001008</name>
</gene>
<dbReference type="GO" id="GO:0044205">
    <property type="term" value="P:'de novo' UMP biosynthetic process"/>
    <property type="evidence" value="ECO:0007669"/>
    <property type="project" value="UniProtKB-UniRule"/>
</dbReference>
<dbReference type="PROSITE" id="PS00912">
    <property type="entry name" value="DHODEHASE_2"/>
    <property type="match status" value="1"/>
</dbReference>
<dbReference type="PATRIC" id="fig|1423746.3.peg.1022"/>
<dbReference type="SUPFAM" id="SSF51395">
    <property type="entry name" value="FMN-linked oxidoreductases"/>
    <property type="match status" value="1"/>
</dbReference>
<dbReference type="STRING" id="1423746.FD27_GL001008"/>
<dbReference type="InterPro" id="IPR033888">
    <property type="entry name" value="DHOD_1B"/>
</dbReference>
<feature type="binding site" evidence="11">
    <location>
        <position position="132"/>
    </location>
    <ligand>
        <name>FMN</name>
        <dbReference type="ChEBI" id="CHEBI:58210"/>
    </ligand>
</feature>
<evidence type="ECO:0000256" key="6">
    <source>
        <dbReference type="ARBA" id="ARBA00022490"/>
    </source>
</evidence>
<comment type="similarity">
    <text evidence="4 11">Belongs to the dihydroorotate dehydrogenase family. Type 1 subfamily.</text>
</comment>
<evidence type="ECO:0000256" key="10">
    <source>
        <dbReference type="ARBA" id="ARBA00023002"/>
    </source>
</evidence>
<dbReference type="InterPro" id="IPR024920">
    <property type="entry name" value="Dihydroorotate_DH_1"/>
</dbReference>
<feature type="domain" description="Dihydroorotate dehydrogenase catalytic" evidence="12">
    <location>
        <begin position="6"/>
        <end position="292"/>
    </location>
</feature>
<evidence type="ECO:0000256" key="1">
    <source>
        <dbReference type="ARBA" id="ARBA00001694"/>
    </source>
</evidence>
<dbReference type="Proteomes" id="UP000051445">
    <property type="component" value="Unassembled WGS sequence"/>
</dbReference>
<feature type="binding site" evidence="11">
    <location>
        <position position="223"/>
    </location>
    <ligand>
        <name>FMN</name>
        <dbReference type="ChEBI" id="CHEBI:58210"/>
    </ligand>
</feature>